<sequence length="664" mass="75940">MFPVSDLLDLQTLSESVELEFKLAQGADGKGKLPDDFWRTYSAMANTRGGYVILGVREKKGNFIVEGISDIATVTKQLFDIANNKKKVNVNLLTDQSVQVINLDDKSVIVIEIPIARREQKPIYLNNQPMTETYVRRHEGDCHCPQEQIKRMLAEQVEDSRDDRILAGFDFSDIDQDSLRAYRNLFAVAKPQHPWLELDLIDLFRSIGGWRKNRQSGEEGITLAGILMFGSWNAIQDAVPNYFVDYRERDNVQPDSRWVDRIYPDGSWSGNVFDFYRRTYRKLITDLKVPFELQDGIRLDETKVHEALREALVNTLVHADYTGRSSILVVRRPDLFGFRNPGLMRIPPEIAVKGGESDCRNRRMHQMFLMIGAGERAGSGVPKIMSGWKWANWRTPKLYEKTEPSEQTLLELSTVSLVSQEVTERLNSLFGQRFHLLDDLERMIIITAAIEGWVNHERACQLTSRHSRDVTLAFPKLVDKGFLVASGEKRDKSYSLPGMALPSPEEVFANALSSTRNLTHNTYDLTHSRINLTHSNLGSENSYQGRDEYGRFISPLLDKPFIDDLNLLSNGFRDALEELTAPSREHRRMDVEVMKELLVRLCDGHYLSVAVMEVLLGRKAQSIRQNYLKPMVDSKQLKLAFPNKPNSPRQGYTIAQAVIRKRDF</sequence>
<evidence type="ECO:0000259" key="2">
    <source>
        <dbReference type="Pfam" id="PF21247"/>
    </source>
</evidence>
<evidence type="ECO:0008006" key="5">
    <source>
        <dbReference type="Google" id="ProtNLM"/>
    </source>
</evidence>
<keyword evidence="4" id="KW-1185">Reference proteome</keyword>
<feature type="domain" description="Schlafen AlbA-2" evidence="1">
    <location>
        <begin position="15"/>
        <end position="140"/>
    </location>
</feature>
<gene>
    <name evidence="3" type="ORF">PDTA9734_02110</name>
</gene>
<dbReference type="PANTHER" id="PTHR30595">
    <property type="entry name" value="GLPR-RELATED TRANSCRIPTIONAL REPRESSOR"/>
    <property type="match status" value="1"/>
</dbReference>
<protein>
    <recommendedName>
        <fullName evidence="5">HTH transcriptional regulator</fullName>
    </recommendedName>
</protein>
<feature type="domain" description="Filamentation induced by cAMP protein Fic-like C-terminal" evidence="2">
    <location>
        <begin position="595"/>
        <end position="654"/>
    </location>
</feature>
<dbReference type="Proteomes" id="UP001320460">
    <property type="component" value="Chromosome"/>
</dbReference>
<dbReference type="InterPro" id="IPR038461">
    <property type="entry name" value="Schlafen_AlbA_2_dom_sf"/>
</dbReference>
<dbReference type="Gene3D" id="3.30.565.60">
    <property type="match status" value="1"/>
</dbReference>
<dbReference type="EMBL" id="AP025334">
    <property type="protein sequence ID" value="BDD48724.1"/>
    <property type="molecule type" value="Genomic_DNA"/>
</dbReference>
<evidence type="ECO:0000313" key="3">
    <source>
        <dbReference type="EMBL" id="BDD48724.1"/>
    </source>
</evidence>
<dbReference type="Gene3D" id="3.30.950.30">
    <property type="entry name" value="Schlafen, AAA domain"/>
    <property type="match status" value="1"/>
</dbReference>
<proteinExistence type="predicted"/>
<name>A0ABM7VP08_9ENTR</name>
<dbReference type="RefSeq" id="WP_125123732.1">
    <property type="nucleotide sequence ID" value="NZ_AP025334.1"/>
</dbReference>
<dbReference type="PANTHER" id="PTHR30595:SF6">
    <property type="entry name" value="SCHLAFEN ALBA-2 DOMAIN-CONTAINING PROTEIN"/>
    <property type="match status" value="1"/>
</dbReference>
<dbReference type="Pfam" id="PF21247">
    <property type="entry name" value="Fic-like_C"/>
    <property type="match status" value="1"/>
</dbReference>
<accession>A0ABM7VP08</accession>
<dbReference type="InterPro" id="IPR038475">
    <property type="entry name" value="RecG_C_sf"/>
</dbReference>
<evidence type="ECO:0000259" key="1">
    <source>
        <dbReference type="Pfam" id="PF04326"/>
    </source>
</evidence>
<reference evidence="3 4" key="1">
    <citation type="submission" date="2021-12" db="EMBL/GenBank/DDBJ databases">
        <title>Complete genome sequence of Phytobacter diazotrophicus TA9734.</title>
        <authorList>
            <person name="Kubota H."/>
            <person name="Nakayama Y."/>
            <person name="Ariyoshi T."/>
        </authorList>
    </citation>
    <scope>NUCLEOTIDE SEQUENCE [LARGE SCALE GENOMIC DNA]</scope>
    <source>
        <strain evidence="3 4">TA9734</strain>
    </source>
</reference>
<organism evidence="3 4">
    <name type="scientific">Phytobacter diazotrophicus</name>
    <dbReference type="NCBI Taxonomy" id="395631"/>
    <lineage>
        <taxon>Bacteria</taxon>
        <taxon>Pseudomonadati</taxon>
        <taxon>Pseudomonadota</taxon>
        <taxon>Gammaproteobacteria</taxon>
        <taxon>Enterobacterales</taxon>
        <taxon>Enterobacteriaceae</taxon>
        <taxon>Phytobacter</taxon>
    </lineage>
</organism>
<dbReference type="InterPro" id="IPR007421">
    <property type="entry name" value="Schlafen_AlbA_2_dom"/>
</dbReference>
<evidence type="ECO:0000313" key="4">
    <source>
        <dbReference type="Proteomes" id="UP001320460"/>
    </source>
</evidence>
<dbReference type="Pfam" id="PF04326">
    <property type="entry name" value="SLFN_AlbA_2"/>
    <property type="match status" value="1"/>
</dbReference>
<dbReference type="InterPro" id="IPR049514">
    <property type="entry name" value="Fic-like_C"/>
</dbReference>